<dbReference type="FunCoup" id="D3BTW4">
    <property type="interactions" value="43"/>
</dbReference>
<accession>D3BTW4</accession>
<dbReference type="GeneID" id="31366692"/>
<sequence length="537" mass="62227">MNSQSYNNNNSNSNSNSNHIFVNLPLLLIATIVRELDSDVERICFSLTCRRWFYLREKYIWFTCSYIPKSFKGWLLDPKTNPTFTLNSFRELLHRGVDAKPIKSILVCNKDYFKNIKSISTTTYYDDYIPIEDIENYVISESCTDITFISHIINQIAIDKISKSNIKTVVFRTDSFEFGNHQRLPLNISTIILHRSIDESLLPLNLKKLVLGCSPPPRAIDAAKLPRSLEHLYIEGRHDDPVDVGAFPPNLKFLHYINYYESPLNVQLPQSLTHVSITNIWLPHISNLKSIKRLEIDLVDDFPILSVDIPSSVTQLIYATTNIEFFVTPFIIPRNIKYLRLAGQCRYEPNIFAQFDRLKTLEVISNEKTELVIGELPESLTTLTLPYQIDMPLEQYVKLPPRLENLYIHGYKGVISYMPTTVKTIELRQNTFKYPVIIPPSVETVYFQYWNENDTVDIRSDDWPPSLTSMSTNDILPFQLPKSITSVNLFKIESSFNFFIQRLNETTFLVHGARNSNLVFFISNWDTIRILLPKLNV</sequence>
<dbReference type="InterPro" id="IPR051251">
    <property type="entry name" value="STK_FNIP-Repeat"/>
</dbReference>
<gene>
    <name evidence="1" type="ORF">PPL_11224</name>
</gene>
<dbReference type="AlphaFoldDB" id="D3BTW4"/>
<comment type="caution">
    <text evidence="1">The sequence shown here is derived from an EMBL/GenBank/DDBJ whole genome shotgun (WGS) entry which is preliminary data.</text>
</comment>
<dbReference type="InParanoid" id="D3BTW4"/>
<reference evidence="1 2" key="1">
    <citation type="journal article" date="2011" name="Genome Res.">
        <title>Phylogeny-wide analysis of social amoeba genomes highlights ancient origins for complex intercellular communication.</title>
        <authorList>
            <person name="Heidel A.J."/>
            <person name="Lawal H.M."/>
            <person name="Felder M."/>
            <person name="Schilde C."/>
            <person name="Helps N.R."/>
            <person name="Tunggal B."/>
            <person name="Rivero F."/>
            <person name="John U."/>
            <person name="Schleicher M."/>
            <person name="Eichinger L."/>
            <person name="Platzer M."/>
            <person name="Noegel A.A."/>
            <person name="Schaap P."/>
            <person name="Gloeckner G."/>
        </authorList>
    </citation>
    <scope>NUCLEOTIDE SEQUENCE [LARGE SCALE GENOMIC DNA]</scope>
    <source>
        <strain evidence="2">ATCC 26659 / Pp 5 / PN500</strain>
    </source>
</reference>
<protein>
    <recommendedName>
        <fullName evidence="3">F-box domain-containing protein</fullName>
    </recommendedName>
</protein>
<organism evidence="1 2">
    <name type="scientific">Heterostelium pallidum (strain ATCC 26659 / Pp 5 / PN500)</name>
    <name type="common">Cellular slime mold</name>
    <name type="synonym">Polysphondylium pallidum</name>
    <dbReference type="NCBI Taxonomy" id="670386"/>
    <lineage>
        <taxon>Eukaryota</taxon>
        <taxon>Amoebozoa</taxon>
        <taxon>Evosea</taxon>
        <taxon>Eumycetozoa</taxon>
        <taxon>Dictyostelia</taxon>
        <taxon>Acytosteliales</taxon>
        <taxon>Acytosteliaceae</taxon>
        <taxon>Heterostelium</taxon>
    </lineage>
</organism>
<name>D3BTW4_HETP5</name>
<dbReference type="EMBL" id="ADBJ01000056">
    <property type="protein sequence ID" value="EFA75150.1"/>
    <property type="molecule type" value="Genomic_DNA"/>
</dbReference>
<evidence type="ECO:0000313" key="1">
    <source>
        <dbReference type="EMBL" id="EFA75150.1"/>
    </source>
</evidence>
<proteinExistence type="predicted"/>
<keyword evidence="2" id="KW-1185">Reference proteome</keyword>
<evidence type="ECO:0000313" key="2">
    <source>
        <dbReference type="Proteomes" id="UP000001396"/>
    </source>
</evidence>
<dbReference type="PANTHER" id="PTHR32134">
    <property type="entry name" value="FNIP REPEAT-CONTAINING PROTEIN"/>
    <property type="match status" value="1"/>
</dbReference>
<evidence type="ECO:0008006" key="3">
    <source>
        <dbReference type="Google" id="ProtNLM"/>
    </source>
</evidence>
<dbReference type="PANTHER" id="PTHR32134:SF169">
    <property type="entry name" value="FNIP REPEAT-CONTAINING PROTEIN-RELATED"/>
    <property type="match status" value="1"/>
</dbReference>
<dbReference type="Proteomes" id="UP000001396">
    <property type="component" value="Unassembled WGS sequence"/>
</dbReference>
<dbReference type="SUPFAM" id="SSF52047">
    <property type="entry name" value="RNI-like"/>
    <property type="match status" value="1"/>
</dbReference>
<dbReference type="RefSeq" id="XP_020427284.1">
    <property type="nucleotide sequence ID" value="XM_020581981.1"/>
</dbReference>